<dbReference type="SUPFAM" id="SSF53850">
    <property type="entry name" value="Periplasmic binding protein-like II"/>
    <property type="match status" value="1"/>
</dbReference>
<keyword evidence="4" id="KW-0804">Transcription</keyword>
<dbReference type="InterPro" id="IPR000847">
    <property type="entry name" value="LysR_HTH_N"/>
</dbReference>
<dbReference type="PROSITE" id="PS50931">
    <property type="entry name" value="HTH_LYSR"/>
    <property type="match status" value="1"/>
</dbReference>
<comment type="similarity">
    <text evidence="1">Belongs to the LysR transcriptional regulatory family.</text>
</comment>
<feature type="domain" description="HTH lysR-type" evidence="5">
    <location>
        <begin position="8"/>
        <end position="65"/>
    </location>
</feature>
<dbReference type="PANTHER" id="PTHR30579:SF7">
    <property type="entry name" value="HTH-TYPE TRANSCRIPTIONAL REGULATOR LRHA-RELATED"/>
    <property type="match status" value="1"/>
</dbReference>
<dbReference type="Gene3D" id="3.40.190.10">
    <property type="entry name" value="Periplasmic binding protein-like II"/>
    <property type="match status" value="2"/>
</dbReference>
<dbReference type="InterPro" id="IPR050176">
    <property type="entry name" value="LTTR"/>
</dbReference>
<evidence type="ECO:0000256" key="4">
    <source>
        <dbReference type="ARBA" id="ARBA00023163"/>
    </source>
</evidence>
<gene>
    <name evidence="6" type="ORF">CWS72_24725</name>
</gene>
<keyword evidence="7" id="KW-1185">Reference proteome</keyword>
<dbReference type="Proteomes" id="UP000233293">
    <property type="component" value="Unassembled WGS sequence"/>
</dbReference>
<dbReference type="AlphaFoldDB" id="A0A2N3PNA7"/>
<dbReference type="Gene3D" id="1.10.10.10">
    <property type="entry name" value="Winged helix-like DNA-binding domain superfamily/Winged helix DNA-binding domain"/>
    <property type="match status" value="1"/>
</dbReference>
<dbReference type="PANTHER" id="PTHR30579">
    <property type="entry name" value="TRANSCRIPTIONAL REGULATOR"/>
    <property type="match status" value="1"/>
</dbReference>
<dbReference type="SUPFAM" id="SSF46785">
    <property type="entry name" value="Winged helix' DNA-binding domain"/>
    <property type="match status" value="1"/>
</dbReference>
<dbReference type="PRINTS" id="PR00039">
    <property type="entry name" value="HTHLYSR"/>
</dbReference>
<dbReference type="EMBL" id="PIUM01000042">
    <property type="protein sequence ID" value="PKU21891.1"/>
    <property type="molecule type" value="Genomic_DNA"/>
</dbReference>
<dbReference type="InterPro" id="IPR036390">
    <property type="entry name" value="WH_DNA-bd_sf"/>
</dbReference>
<evidence type="ECO:0000256" key="3">
    <source>
        <dbReference type="ARBA" id="ARBA00023125"/>
    </source>
</evidence>
<keyword evidence="3" id="KW-0238">DNA-binding</keyword>
<evidence type="ECO:0000313" key="7">
    <source>
        <dbReference type="Proteomes" id="UP000233293"/>
    </source>
</evidence>
<dbReference type="InterPro" id="IPR005119">
    <property type="entry name" value="LysR_subst-bd"/>
</dbReference>
<comment type="caution">
    <text evidence="6">The sequence shown here is derived from an EMBL/GenBank/DDBJ whole genome shotgun (WGS) entry which is preliminary data.</text>
</comment>
<dbReference type="Pfam" id="PF00126">
    <property type="entry name" value="HTH_1"/>
    <property type="match status" value="1"/>
</dbReference>
<proteinExistence type="inferred from homology"/>
<dbReference type="GO" id="GO:0003677">
    <property type="term" value="F:DNA binding"/>
    <property type="evidence" value="ECO:0007669"/>
    <property type="project" value="UniProtKB-KW"/>
</dbReference>
<evidence type="ECO:0000256" key="2">
    <source>
        <dbReference type="ARBA" id="ARBA00023015"/>
    </source>
</evidence>
<feature type="non-terminal residue" evidence="6">
    <location>
        <position position="271"/>
    </location>
</feature>
<dbReference type="InterPro" id="IPR036388">
    <property type="entry name" value="WH-like_DNA-bd_sf"/>
</dbReference>
<sequence>MGMIMTCLDLDSLKIFVAVVEASSFSRAAEMVGRTQPAVSRQLLRLEQSLGKTLILRRQGSVLGLTDDGRELLPYARKIVDLNDAAYRAVAQPMALGRVRLGVPADFMDTAFPGVLRAFQHAHGGIELEVVSDVSERLRERVRQGLLDLAFFKSLPGRGEGTVVSRQVLRWVGGASGGVPTGEEAVPLVLFPEGCVFRARILAALEASGRCWRVAYVCPSFESVLAAIRSGLGIGALPAGPMTRDLVDLDGNGLPAPGDVDIVMQIGREGG</sequence>
<dbReference type="Pfam" id="PF03466">
    <property type="entry name" value="LysR_substrate"/>
    <property type="match status" value="1"/>
</dbReference>
<evidence type="ECO:0000256" key="1">
    <source>
        <dbReference type="ARBA" id="ARBA00009437"/>
    </source>
</evidence>
<keyword evidence="2" id="KW-0805">Transcription regulation</keyword>
<evidence type="ECO:0000259" key="5">
    <source>
        <dbReference type="PROSITE" id="PS50931"/>
    </source>
</evidence>
<accession>A0A2N3PNA7</accession>
<protein>
    <submittedName>
        <fullName evidence="6">LysR family transcriptional regulator</fullName>
    </submittedName>
</protein>
<dbReference type="GO" id="GO:0003700">
    <property type="term" value="F:DNA-binding transcription factor activity"/>
    <property type="evidence" value="ECO:0007669"/>
    <property type="project" value="InterPro"/>
</dbReference>
<evidence type="ECO:0000313" key="6">
    <source>
        <dbReference type="EMBL" id="PKU21891.1"/>
    </source>
</evidence>
<organism evidence="6 7">
    <name type="scientific">Telmatospirillum siberiense</name>
    <dbReference type="NCBI Taxonomy" id="382514"/>
    <lineage>
        <taxon>Bacteria</taxon>
        <taxon>Pseudomonadati</taxon>
        <taxon>Pseudomonadota</taxon>
        <taxon>Alphaproteobacteria</taxon>
        <taxon>Rhodospirillales</taxon>
        <taxon>Rhodospirillaceae</taxon>
        <taxon>Telmatospirillum</taxon>
    </lineage>
</organism>
<name>A0A2N3PNA7_9PROT</name>
<reference evidence="7" key="1">
    <citation type="submission" date="2017-12" db="EMBL/GenBank/DDBJ databases">
        <title>Draft genome sequence of Telmatospirillum siberiense 26-4b1T, an acidotolerant peatland alphaproteobacterium potentially involved in sulfur cycling.</title>
        <authorList>
            <person name="Hausmann B."/>
            <person name="Pjevac P."/>
            <person name="Schreck K."/>
            <person name="Herbold C.W."/>
            <person name="Daims H."/>
            <person name="Wagner M."/>
            <person name="Pester M."/>
            <person name="Loy A."/>
        </authorList>
    </citation>
    <scope>NUCLEOTIDE SEQUENCE [LARGE SCALE GENOMIC DNA]</scope>
    <source>
        <strain evidence="7">26-4b1</strain>
    </source>
</reference>